<keyword evidence="3" id="KW-1185">Reference proteome</keyword>
<protein>
    <submittedName>
        <fullName evidence="2">Uncharacterized protein</fullName>
    </submittedName>
</protein>
<evidence type="ECO:0000313" key="2">
    <source>
        <dbReference type="EMBL" id="BBX07668.1"/>
    </source>
</evidence>
<feature type="transmembrane region" description="Helical" evidence="1">
    <location>
        <begin position="121"/>
        <end position="138"/>
    </location>
</feature>
<keyword evidence="1" id="KW-0472">Membrane</keyword>
<keyword evidence="1" id="KW-1133">Transmembrane helix</keyword>
<dbReference type="KEGG" id="maic:MAIC_24710"/>
<reference evidence="2 3" key="1">
    <citation type="journal article" date="2019" name="Emerg. Microbes Infect.">
        <title>Comprehensive subspecies identification of 175 nontuberculous mycobacteria species based on 7547 genomic profiles.</title>
        <authorList>
            <person name="Matsumoto Y."/>
            <person name="Kinjo T."/>
            <person name="Motooka D."/>
            <person name="Nabeya D."/>
            <person name="Jung N."/>
            <person name="Uechi K."/>
            <person name="Horii T."/>
            <person name="Iida T."/>
            <person name="Fujita J."/>
            <person name="Nakamura S."/>
        </authorList>
    </citation>
    <scope>NUCLEOTIDE SEQUENCE [LARGE SCALE GENOMIC DNA]</scope>
    <source>
        <strain evidence="2 3">JCM 6376</strain>
    </source>
</reference>
<evidence type="ECO:0000313" key="3">
    <source>
        <dbReference type="Proteomes" id="UP000467327"/>
    </source>
</evidence>
<feature type="transmembrane region" description="Helical" evidence="1">
    <location>
        <begin position="25"/>
        <end position="48"/>
    </location>
</feature>
<accession>A0AAD1MBR7</accession>
<feature type="transmembrane region" description="Helical" evidence="1">
    <location>
        <begin position="394"/>
        <end position="416"/>
    </location>
</feature>
<dbReference type="Proteomes" id="UP000467327">
    <property type="component" value="Chromosome"/>
</dbReference>
<keyword evidence="1" id="KW-0812">Transmembrane</keyword>
<name>A0AAD1MBR7_9MYCO</name>
<evidence type="ECO:0000256" key="1">
    <source>
        <dbReference type="SAM" id="Phobius"/>
    </source>
</evidence>
<feature type="transmembrane region" description="Helical" evidence="1">
    <location>
        <begin position="295"/>
        <end position="322"/>
    </location>
</feature>
<proteinExistence type="predicted"/>
<sequence length="422" mass="45288">MAHVDRPYTHPMPSTAVDTGSRRGFFITFTALLVLWAAVLLTLAITVVPDGYWYSYFAIDYSVGFIRRGLAGELLGLFGPAHYFGGLAVLRWIPTAAFVAGLAAVAWAVAVRSGRSQRRRLIALLIPVLPFGLAFALFSARTDLLGGAALAFFAVALTRIATARATVIASAVYGLTLAVLTLIHEATPFLFGLGVLSALTVLARHLHAKAFWASAVAALGPSILVALALAAFGRQKVSPQLCQLVQHGPMNHPLAGKPTIGQLLSGFHYYVDYHDWFCRAFLPLFDMTFSEGLRFVGSIGVVALAGSTVYGVVTLIVGMLAISHVAGVPIRRYTAILRGRPLAMLVGIVMILPVFATGVDWVRWWVIIAFDLGVVFLLYTRDQPEIDEPPTRRTLIVFAVGAVLLAVIPIGIIPGFGAPVPM</sequence>
<feature type="transmembrane region" description="Helical" evidence="1">
    <location>
        <begin position="167"/>
        <end position="183"/>
    </location>
</feature>
<feature type="transmembrane region" description="Helical" evidence="1">
    <location>
        <begin position="211"/>
        <end position="232"/>
    </location>
</feature>
<dbReference type="AlphaFoldDB" id="A0AAD1MBR7"/>
<feature type="transmembrane region" description="Helical" evidence="1">
    <location>
        <begin position="342"/>
        <end position="358"/>
    </location>
</feature>
<feature type="transmembrane region" description="Helical" evidence="1">
    <location>
        <begin position="189"/>
        <end position="206"/>
    </location>
</feature>
<feature type="transmembrane region" description="Helical" evidence="1">
    <location>
        <begin position="364"/>
        <end position="382"/>
    </location>
</feature>
<feature type="transmembrane region" description="Helical" evidence="1">
    <location>
        <begin position="83"/>
        <end position="109"/>
    </location>
</feature>
<dbReference type="EMBL" id="AP022561">
    <property type="protein sequence ID" value="BBX07668.1"/>
    <property type="molecule type" value="Genomic_DNA"/>
</dbReference>
<gene>
    <name evidence="2" type="ORF">MAIC_24710</name>
</gene>
<organism evidence="2 3">
    <name type="scientific">Mycolicibacterium aichiense</name>
    <dbReference type="NCBI Taxonomy" id="1799"/>
    <lineage>
        <taxon>Bacteria</taxon>
        <taxon>Bacillati</taxon>
        <taxon>Actinomycetota</taxon>
        <taxon>Actinomycetes</taxon>
        <taxon>Mycobacteriales</taxon>
        <taxon>Mycobacteriaceae</taxon>
        <taxon>Mycolicibacterium</taxon>
    </lineage>
</organism>